<protein>
    <submittedName>
        <fullName evidence="2">Uncharacterized protein</fullName>
    </submittedName>
</protein>
<feature type="region of interest" description="Disordered" evidence="1">
    <location>
        <begin position="577"/>
        <end position="612"/>
    </location>
</feature>
<comment type="caution">
    <text evidence="2">The sequence shown here is derived from an EMBL/GenBank/DDBJ whole genome shotgun (WGS) entry which is preliminary data.</text>
</comment>
<dbReference type="VEuPathDB" id="FungiDB:A1Q1_02194"/>
<feature type="compositionally biased region" description="Pro residues" evidence="1">
    <location>
        <begin position="577"/>
        <end position="605"/>
    </location>
</feature>
<name>J6EVY2_TRIAS</name>
<accession>J6EVY2</accession>
<feature type="compositionally biased region" description="Basic and acidic residues" evidence="1">
    <location>
        <begin position="40"/>
        <end position="50"/>
    </location>
</feature>
<reference evidence="2 3" key="1">
    <citation type="journal article" date="2012" name="Eukaryot. Cell">
        <title>Draft genome sequence of CBS 2479, the standard type strain of Trichosporon asahii.</title>
        <authorList>
            <person name="Yang R.Y."/>
            <person name="Li H.T."/>
            <person name="Zhu H."/>
            <person name="Zhou G.P."/>
            <person name="Wang M."/>
            <person name="Wang L."/>
        </authorList>
    </citation>
    <scope>NUCLEOTIDE SEQUENCE [LARGE SCALE GENOMIC DNA]</scope>
    <source>
        <strain evidence="3">ATCC 90039 / CBS 2479 / JCM 2466 / KCTC 7840 / NCYC 2677 / UAMH 7654</strain>
    </source>
</reference>
<feature type="region of interest" description="Disordered" evidence="1">
    <location>
        <begin position="27"/>
        <end position="67"/>
    </location>
</feature>
<organism evidence="2 3">
    <name type="scientific">Trichosporon asahii var. asahii (strain ATCC 90039 / CBS 2479 / JCM 2466 / KCTC 7840 / NBRC 103889/ NCYC 2677 / UAMH 7654)</name>
    <name type="common">Yeast</name>
    <dbReference type="NCBI Taxonomy" id="1186058"/>
    <lineage>
        <taxon>Eukaryota</taxon>
        <taxon>Fungi</taxon>
        <taxon>Dikarya</taxon>
        <taxon>Basidiomycota</taxon>
        <taxon>Agaricomycotina</taxon>
        <taxon>Tremellomycetes</taxon>
        <taxon>Trichosporonales</taxon>
        <taxon>Trichosporonaceae</taxon>
        <taxon>Trichosporon</taxon>
    </lineage>
</organism>
<evidence type="ECO:0000313" key="2">
    <source>
        <dbReference type="EMBL" id="EJT48774.1"/>
    </source>
</evidence>
<evidence type="ECO:0000256" key="1">
    <source>
        <dbReference type="SAM" id="MobiDB-lite"/>
    </source>
</evidence>
<dbReference type="AlphaFoldDB" id="J6EVY2"/>
<sequence length="612" mass="67873">MFNAASPVRRGRLAHEEAQAWQSLRLDRTVNEGRGPQATEPRKPFVELSKRQVAPRQRRQQHGRRSAELLSGAGKKLYDGIYRRIIVSSDIRIDEIVDKAARDLDHLFDLLKRHPDDISMQFLLCVAVFIGAQSLPQDAEMRRIRDQLGDVVTTLLLLVLSQRPESFYAIQALEIFSLYAPFAPALPYCLTDPRTLAQGKGIVEASRQISDALNFSSLVLQCRFEPWGNPDFWLWAGVRVAEAQSVLEAARPRKPADLAAARKGVDPVWKNDSLWAAAAVGDNAVENLGKLSVCDRLYRADDLHNSLQRLYSILDVVVTDPSHSPVPMILHEVESFHATMVQQDARHDQILAILKLPSTITSSWLAYRALRRRWVIMKQVITAFHILMSLHFLPGFACAIPNLPSGLPASAKAHYALDRALNANDILTAWMTKSAVVEALRAVLPRRAEAAEQLLSHFVHMPRGTMQPVHDVLAMVVEACKALVEIQVGIWTYQRPVTAGPPPWLPLIGEAGQIMRSQAQYTTPDPESGGETIANGCANILDSLAQSLRDCIAAMEKKHWDVLDQVLGIVQAQPLDIPIPPQPQTTPPQMPPQNLPTPPHIPPQASPQQGPA</sequence>
<dbReference type="EMBL" id="ALBS01000191">
    <property type="protein sequence ID" value="EJT48774.1"/>
    <property type="molecule type" value="Genomic_DNA"/>
</dbReference>
<dbReference type="Proteomes" id="UP000002748">
    <property type="component" value="Unassembled WGS sequence"/>
</dbReference>
<dbReference type="KEGG" id="tasa:A1Q1_02194"/>
<dbReference type="OrthoDB" id="2595934at2759"/>
<evidence type="ECO:0000313" key="3">
    <source>
        <dbReference type="Proteomes" id="UP000002748"/>
    </source>
</evidence>
<dbReference type="HOGENOM" id="CLU_446319_0_0_1"/>
<gene>
    <name evidence="2" type="ORF">A1Q1_02194</name>
</gene>
<dbReference type="GeneID" id="25985708"/>
<proteinExistence type="predicted"/>
<dbReference type="RefSeq" id="XP_014180614.1">
    <property type="nucleotide sequence ID" value="XM_014325139.1"/>
</dbReference>